<dbReference type="Gene3D" id="1.10.150.130">
    <property type="match status" value="1"/>
</dbReference>
<protein>
    <recommendedName>
        <fullName evidence="5">Phage integrase family protein</fullName>
    </recommendedName>
</protein>
<dbReference type="GO" id="GO:0006310">
    <property type="term" value="P:DNA recombination"/>
    <property type="evidence" value="ECO:0007669"/>
    <property type="project" value="UniProtKB-KW"/>
</dbReference>
<evidence type="ECO:0000256" key="2">
    <source>
        <dbReference type="ARBA" id="ARBA00023172"/>
    </source>
</evidence>
<dbReference type="InterPro" id="IPR010998">
    <property type="entry name" value="Integrase_recombinase_N"/>
</dbReference>
<dbReference type="InterPro" id="IPR013762">
    <property type="entry name" value="Integrase-like_cat_sf"/>
</dbReference>
<dbReference type="EMBL" id="JACIDC010000018">
    <property type="protein sequence ID" value="MBB4042058.1"/>
    <property type="molecule type" value="Genomic_DNA"/>
</dbReference>
<evidence type="ECO:0008006" key="5">
    <source>
        <dbReference type="Google" id="ProtNLM"/>
    </source>
</evidence>
<keyword evidence="4" id="KW-1185">Reference proteome</keyword>
<dbReference type="InterPro" id="IPR011010">
    <property type="entry name" value="DNA_brk_join_enz"/>
</dbReference>
<organism evidence="3 4">
    <name type="scientific">Microvirga flocculans</name>
    <dbReference type="NCBI Taxonomy" id="217168"/>
    <lineage>
        <taxon>Bacteria</taxon>
        <taxon>Pseudomonadati</taxon>
        <taxon>Pseudomonadota</taxon>
        <taxon>Alphaproteobacteria</taxon>
        <taxon>Hyphomicrobiales</taxon>
        <taxon>Methylobacteriaceae</taxon>
        <taxon>Microvirga</taxon>
    </lineage>
</organism>
<dbReference type="AlphaFoldDB" id="A0A7W6N9A8"/>
<dbReference type="GO" id="GO:0015074">
    <property type="term" value="P:DNA integration"/>
    <property type="evidence" value="ECO:0007669"/>
    <property type="project" value="InterPro"/>
</dbReference>
<keyword evidence="1" id="KW-0238">DNA-binding</keyword>
<proteinExistence type="predicted"/>
<accession>A0A7W6N9A8</accession>
<dbReference type="RefSeq" id="WP_051435229.1">
    <property type="nucleotide sequence ID" value="NZ_JACIDC010000018.1"/>
</dbReference>
<keyword evidence="2" id="KW-0233">DNA recombination</keyword>
<evidence type="ECO:0000256" key="1">
    <source>
        <dbReference type="ARBA" id="ARBA00023125"/>
    </source>
</evidence>
<name>A0A7W6N9A8_9HYPH</name>
<comment type="caution">
    <text evidence="3">The sequence shown here is derived from an EMBL/GenBank/DDBJ whole genome shotgun (WGS) entry which is preliminary data.</text>
</comment>
<gene>
    <name evidence="3" type="ORF">GGR34_003743</name>
</gene>
<reference evidence="3 4" key="1">
    <citation type="submission" date="2020-08" db="EMBL/GenBank/DDBJ databases">
        <title>Genomic Encyclopedia of Type Strains, Phase IV (KMG-IV): sequencing the most valuable type-strain genomes for metagenomic binning, comparative biology and taxonomic classification.</title>
        <authorList>
            <person name="Goeker M."/>
        </authorList>
    </citation>
    <scope>NUCLEOTIDE SEQUENCE [LARGE SCALE GENOMIC DNA]</scope>
    <source>
        <strain evidence="3 4">DSM 15743</strain>
    </source>
</reference>
<dbReference type="Gene3D" id="1.10.443.10">
    <property type="entry name" value="Intergrase catalytic core"/>
    <property type="match status" value="1"/>
</dbReference>
<evidence type="ECO:0000313" key="3">
    <source>
        <dbReference type="EMBL" id="MBB4042058.1"/>
    </source>
</evidence>
<dbReference type="GO" id="GO:0003677">
    <property type="term" value="F:DNA binding"/>
    <property type="evidence" value="ECO:0007669"/>
    <property type="project" value="UniProtKB-KW"/>
</dbReference>
<dbReference type="Proteomes" id="UP000519439">
    <property type="component" value="Unassembled WGS sequence"/>
</dbReference>
<sequence length="427" mass="48550">MAKSLRRKPRYVVRIRLASGENGWYFQLPSWAKKAGCPLKNQPLGTDVDAAWDHAEHVLLPQFDSWRTGGLSDLVPRRAAPGTFDWMVTVFKTGHQWTKLSRKMQGTHELGFDMVGNYILKDGRRLGALPLEALTTKVVDKLYEAIAFVEEPLLDEDGKPKLDARGVPLIEKRERRTTANHAMKSCRRAWNVAQRAEPELVPHRNPFSKMGLVNKSKPTPTATYEELLAFVKTCDENGRASLGTAALVLWEWLQRVEHVFTALEVAHYRPKDRPDNVLVVHPKTGEEVWLPLFDETGVALYPELMGRLDEVRRNRISGLVMMRDWIDESEGIPLPWATRKGDLSYMTHEAKRMIRLAGLRDELSLTSFRHGGLTEMGDADLTDSQMRAISRHKSAKILPTYVKRTQKQIMEAQKKRRAVRSGGNDAN</sequence>
<evidence type="ECO:0000313" key="4">
    <source>
        <dbReference type="Proteomes" id="UP000519439"/>
    </source>
</evidence>
<dbReference type="SUPFAM" id="SSF56349">
    <property type="entry name" value="DNA breaking-rejoining enzymes"/>
    <property type="match status" value="1"/>
</dbReference>